<dbReference type="Gene3D" id="3.40.50.10140">
    <property type="entry name" value="Toll/interleukin-1 receptor homology (TIR) domain"/>
    <property type="match status" value="1"/>
</dbReference>
<dbReference type="GO" id="GO:0007165">
    <property type="term" value="P:signal transduction"/>
    <property type="evidence" value="ECO:0007669"/>
    <property type="project" value="InterPro"/>
</dbReference>
<protein>
    <recommendedName>
        <fullName evidence="1">TIR domain-containing protein</fullName>
    </recommendedName>
</protein>
<dbReference type="Proteomes" id="UP000321513">
    <property type="component" value="Unassembled WGS sequence"/>
</dbReference>
<proteinExistence type="predicted"/>
<organism evidence="2 3">
    <name type="scientific">Segetibacter aerophilus</name>
    <dbReference type="NCBI Taxonomy" id="670293"/>
    <lineage>
        <taxon>Bacteria</taxon>
        <taxon>Pseudomonadati</taxon>
        <taxon>Bacteroidota</taxon>
        <taxon>Chitinophagia</taxon>
        <taxon>Chitinophagales</taxon>
        <taxon>Chitinophagaceae</taxon>
        <taxon>Segetibacter</taxon>
    </lineage>
</organism>
<gene>
    <name evidence="2" type="ORF">SAE01_36600</name>
</gene>
<dbReference type="InterPro" id="IPR035897">
    <property type="entry name" value="Toll_tir_struct_dom_sf"/>
</dbReference>
<dbReference type="SUPFAM" id="SSF52200">
    <property type="entry name" value="Toll/Interleukin receptor TIR domain"/>
    <property type="match status" value="1"/>
</dbReference>
<feature type="domain" description="TIR" evidence="1">
    <location>
        <begin position="1"/>
        <end position="130"/>
    </location>
</feature>
<evidence type="ECO:0000259" key="1">
    <source>
        <dbReference type="PROSITE" id="PS50104"/>
    </source>
</evidence>
<evidence type="ECO:0000313" key="2">
    <source>
        <dbReference type="EMBL" id="GEO11164.1"/>
    </source>
</evidence>
<accession>A0A512BGS2</accession>
<name>A0A512BGS2_9BACT</name>
<comment type="caution">
    <text evidence="2">The sequence shown here is derived from an EMBL/GenBank/DDBJ whole genome shotgun (WGS) entry which is preliminary data.</text>
</comment>
<sequence>MEELNKYFKHLKRSNKIESWYDAEILPGKEWEKEIFDSLDACNVIFLLISQDFINSDYCHKEMKAAFERKKRGEVEIIPIILRPSDWEKQEFAVLQVLPEGGIPVTKWNLADDAYLNISLRCAESVKYLI</sequence>
<dbReference type="EMBL" id="BJYT01000017">
    <property type="protein sequence ID" value="GEO11164.1"/>
    <property type="molecule type" value="Genomic_DNA"/>
</dbReference>
<dbReference type="PROSITE" id="PS50104">
    <property type="entry name" value="TIR"/>
    <property type="match status" value="1"/>
</dbReference>
<dbReference type="Pfam" id="PF13676">
    <property type="entry name" value="TIR_2"/>
    <property type="match status" value="1"/>
</dbReference>
<reference evidence="2 3" key="1">
    <citation type="submission" date="2019-07" db="EMBL/GenBank/DDBJ databases">
        <title>Whole genome shotgun sequence of Segetibacter aerophilus NBRC 106135.</title>
        <authorList>
            <person name="Hosoyama A."/>
            <person name="Uohara A."/>
            <person name="Ohji S."/>
            <person name="Ichikawa N."/>
        </authorList>
    </citation>
    <scope>NUCLEOTIDE SEQUENCE [LARGE SCALE GENOMIC DNA]</scope>
    <source>
        <strain evidence="2 3">NBRC 106135</strain>
    </source>
</reference>
<dbReference type="AlphaFoldDB" id="A0A512BGS2"/>
<evidence type="ECO:0000313" key="3">
    <source>
        <dbReference type="Proteomes" id="UP000321513"/>
    </source>
</evidence>
<keyword evidence="3" id="KW-1185">Reference proteome</keyword>
<dbReference type="RefSeq" id="WP_170234204.1">
    <property type="nucleotide sequence ID" value="NZ_BJYT01000017.1"/>
</dbReference>
<dbReference type="InterPro" id="IPR000157">
    <property type="entry name" value="TIR_dom"/>
</dbReference>